<name>A0A8S9Y0Q5_APOLU</name>
<proteinExistence type="predicted"/>
<comment type="caution">
    <text evidence="2">The sequence shown here is derived from an EMBL/GenBank/DDBJ whole genome shotgun (WGS) entry which is preliminary data.</text>
</comment>
<accession>A0A8S9Y0Q5</accession>
<dbReference type="EMBL" id="WIXP02000002">
    <property type="protein sequence ID" value="KAF6214141.1"/>
    <property type="molecule type" value="Genomic_DNA"/>
</dbReference>
<reference evidence="2" key="1">
    <citation type="journal article" date="2021" name="Mol. Ecol. Resour.">
        <title>Apolygus lucorum genome provides insights into omnivorousness and mesophyll feeding.</title>
        <authorList>
            <person name="Liu Y."/>
            <person name="Liu H."/>
            <person name="Wang H."/>
            <person name="Huang T."/>
            <person name="Liu B."/>
            <person name="Yang B."/>
            <person name="Yin L."/>
            <person name="Li B."/>
            <person name="Zhang Y."/>
            <person name="Zhang S."/>
            <person name="Jiang F."/>
            <person name="Zhang X."/>
            <person name="Ren Y."/>
            <person name="Wang B."/>
            <person name="Wang S."/>
            <person name="Lu Y."/>
            <person name="Wu K."/>
            <person name="Fan W."/>
            <person name="Wang G."/>
        </authorList>
    </citation>
    <scope>NUCLEOTIDE SEQUENCE</scope>
    <source>
        <strain evidence="2">12Hb</strain>
    </source>
</reference>
<feature type="compositionally biased region" description="Basic and acidic residues" evidence="1">
    <location>
        <begin position="186"/>
        <end position="195"/>
    </location>
</feature>
<feature type="region of interest" description="Disordered" evidence="1">
    <location>
        <begin position="1"/>
        <end position="48"/>
    </location>
</feature>
<sequence>MQSYREYRSPDRRHADTSFMTSSGPDGEGKLRIPHSQQGRPPSEHSLYHPYSDDQKILMHSGHFHVEQRHADHIIYYGPDGEPCCCEPQWAPGYKVVGAEVYPPSVELPPGGYGSIPGVPSRPARKRRTSESEEDIVSCAPSSDDYRCSCDHLPNGAYRHLQESELKSGVLRRRRVEGGGDLSLEGSKRVQLCDH</sequence>
<protein>
    <submittedName>
        <fullName evidence="2">Uncharacterized protein</fullName>
    </submittedName>
</protein>
<dbReference type="Proteomes" id="UP000466442">
    <property type="component" value="Unassembled WGS sequence"/>
</dbReference>
<feature type="region of interest" description="Disordered" evidence="1">
    <location>
        <begin position="113"/>
        <end position="135"/>
    </location>
</feature>
<evidence type="ECO:0000313" key="2">
    <source>
        <dbReference type="EMBL" id="KAF6214141.1"/>
    </source>
</evidence>
<gene>
    <name evidence="2" type="ORF">GE061_008880</name>
</gene>
<organism evidence="2 3">
    <name type="scientific">Apolygus lucorum</name>
    <name type="common">Small green plant bug</name>
    <name type="synonym">Lygocoris lucorum</name>
    <dbReference type="NCBI Taxonomy" id="248454"/>
    <lineage>
        <taxon>Eukaryota</taxon>
        <taxon>Metazoa</taxon>
        <taxon>Ecdysozoa</taxon>
        <taxon>Arthropoda</taxon>
        <taxon>Hexapoda</taxon>
        <taxon>Insecta</taxon>
        <taxon>Pterygota</taxon>
        <taxon>Neoptera</taxon>
        <taxon>Paraneoptera</taxon>
        <taxon>Hemiptera</taxon>
        <taxon>Heteroptera</taxon>
        <taxon>Panheteroptera</taxon>
        <taxon>Cimicomorpha</taxon>
        <taxon>Miridae</taxon>
        <taxon>Mirini</taxon>
        <taxon>Apolygus</taxon>
    </lineage>
</organism>
<keyword evidence="3" id="KW-1185">Reference proteome</keyword>
<feature type="region of interest" description="Disordered" evidence="1">
    <location>
        <begin position="176"/>
        <end position="195"/>
    </location>
</feature>
<dbReference type="AlphaFoldDB" id="A0A8S9Y0Q5"/>
<dbReference type="OrthoDB" id="6626771at2759"/>
<feature type="compositionally biased region" description="Basic and acidic residues" evidence="1">
    <location>
        <begin position="1"/>
        <end position="16"/>
    </location>
</feature>
<evidence type="ECO:0000313" key="3">
    <source>
        <dbReference type="Proteomes" id="UP000466442"/>
    </source>
</evidence>
<evidence type="ECO:0000256" key="1">
    <source>
        <dbReference type="SAM" id="MobiDB-lite"/>
    </source>
</evidence>